<keyword evidence="3 4" id="KW-0808">Transferase</keyword>
<evidence type="ECO:0000256" key="1">
    <source>
        <dbReference type="ARBA" id="ARBA00009995"/>
    </source>
</evidence>
<dbReference type="InterPro" id="IPR050271">
    <property type="entry name" value="UDP-glycosyltransferase"/>
</dbReference>
<dbReference type="CDD" id="cd03784">
    <property type="entry name" value="GT1_Gtf-like"/>
    <property type="match status" value="1"/>
</dbReference>
<organism evidence="6">
    <name type="scientific">Plutella xylostella</name>
    <name type="common">Diamondback moth</name>
    <name type="synonym">Plutella maculipennis</name>
    <dbReference type="NCBI Taxonomy" id="51655"/>
    <lineage>
        <taxon>Eukaryota</taxon>
        <taxon>Metazoa</taxon>
        <taxon>Ecdysozoa</taxon>
        <taxon>Arthropoda</taxon>
        <taxon>Hexapoda</taxon>
        <taxon>Insecta</taxon>
        <taxon>Pterygota</taxon>
        <taxon>Neoptera</taxon>
        <taxon>Endopterygota</taxon>
        <taxon>Lepidoptera</taxon>
        <taxon>Glossata</taxon>
        <taxon>Ditrysia</taxon>
        <taxon>Yponomeutoidea</taxon>
        <taxon>Plutellidae</taxon>
        <taxon>Plutella</taxon>
    </lineage>
</organism>
<dbReference type="SMR" id="A0A2H4WB69"/>
<keyword evidence="2 4" id="KW-0328">Glycosyltransferase</keyword>
<dbReference type="PANTHER" id="PTHR48043:SF114">
    <property type="entry name" value="IP04436P-RELATED"/>
    <property type="match status" value="1"/>
</dbReference>
<dbReference type="Pfam" id="PF00201">
    <property type="entry name" value="UDPGT"/>
    <property type="match status" value="1"/>
</dbReference>
<dbReference type="AlphaFoldDB" id="A0A2H4WB69"/>
<feature type="transmembrane region" description="Helical" evidence="5">
    <location>
        <begin position="512"/>
        <end position="540"/>
    </location>
</feature>
<dbReference type="PANTHER" id="PTHR48043">
    <property type="entry name" value="EG:EG0003.4 PROTEIN-RELATED"/>
    <property type="match status" value="1"/>
</dbReference>
<dbReference type="Gene3D" id="3.40.50.2000">
    <property type="entry name" value="Glycogen Phosphorylase B"/>
    <property type="match status" value="2"/>
</dbReference>
<evidence type="ECO:0000313" key="6">
    <source>
        <dbReference type="EMBL" id="AUC64286.1"/>
    </source>
</evidence>
<name>A0A2H4WB69_PLUXY</name>
<dbReference type="InterPro" id="IPR035595">
    <property type="entry name" value="UDP_glycos_trans_CS"/>
</dbReference>
<keyword evidence="5" id="KW-0812">Transmembrane</keyword>
<dbReference type="GO" id="GO:0008194">
    <property type="term" value="F:UDP-glycosyltransferase activity"/>
    <property type="evidence" value="ECO:0007669"/>
    <property type="project" value="InterPro"/>
</dbReference>
<dbReference type="EMBL" id="KY202942">
    <property type="protein sequence ID" value="AUC64286.1"/>
    <property type="molecule type" value="mRNA"/>
</dbReference>
<sequence length="547" mass="61079">MIYCHARTPAAANQVYSRSITSRRRRIPKNTMFNLTVALVLLSLTQHVLSYNILAIISLPLKSHYMAMQPLFKELAAKGHSVTVVNNFPDENPINNLHFIDLKTVSAANRFPTLEYYEDFDSNYLHLFNFYRHVTVESQFNDCETLFKNEEVRTGLAGGSFDVIFVEGFMSDCALAIAGAKSDAPIISIASHVMLPWMYPRLGLSFDPSSDAFYFSNGGPNPSLLNKVESFLMHAVFNTVGRWYIQRGIRASFANHLPGYELDVEEIARERMKMLFSYQHFSVTGARPLAPQVLEIGGLHVGKPKALPKDVDMFLSEAKHGAIYVSFGSNLKSSSMSPRKLEQFLEAFKRIQPIKVLFKWENGSIPDENVLAKSWFPQLDVLCHPKLIGFVSHGGMLSTSEAANCGVPMVAVPFFGDQFGNAASIKAAGLGTTVFFDRLTGDSLAAAIKEITSAETQEKAKKIARLWNDRPMSALDSAIYWTEYVARHKQAPPSLPSKASWCQTLPIDAYTVLLLISLLILVIFVIICKLLKAIVGLLFFKRKIKEE</sequence>
<evidence type="ECO:0000256" key="3">
    <source>
        <dbReference type="ARBA" id="ARBA00022679"/>
    </source>
</evidence>
<accession>A0A2H4WB69</accession>
<evidence type="ECO:0000256" key="4">
    <source>
        <dbReference type="RuleBase" id="RU003718"/>
    </source>
</evidence>
<keyword evidence="5" id="KW-0472">Membrane</keyword>
<comment type="similarity">
    <text evidence="1 4">Belongs to the UDP-glycosyltransferase family.</text>
</comment>
<evidence type="ECO:0000256" key="5">
    <source>
        <dbReference type="SAM" id="Phobius"/>
    </source>
</evidence>
<evidence type="ECO:0000256" key="2">
    <source>
        <dbReference type="ARBA" id="ARBA00022676"/>
    </source>
</evidence>
<keyword evidence="5" id="KW-1133">Transmembrane helix</keyword>
<dbReference type="PROSITE" id="PS00375">
    <property type="entry name" value="UDPGT"/>
    <property type="match status" value="1"/>
</dbReference>
<dbReference type="InterPro" id="IPR002213">
    <property type="entry name" value="UDP_glucos_trans"/>
</dbReference>
<protein>
    <submittedName>
        <fullName evidence="6">UDP-glucuronosyltransferase</fullName>
    </submittedName>
</protein>
<reference evidence="6" key="1">
    <citation type="journal article" date="2017" name="Pest Manag. Sci.">
        <title>Characterization of UDP-glucuronosyltransferase genes and their possible roles in multi-insecticide resistance in Plutella xylostella (L.).</title>
        <authorList>
            <person name="Li X."/>
            <person name="Shi H."/>
            <person name="Gao X."/>
            <person name="Liang P."/>
        </authorList>
    </citation>
    <scope>NUCLEOTIDE SEQUENCE</scope>
</reference>
<dbReference type="FunFam" id="3.40.50.2000:FF:000050">
    <property type="entry name" value="UDP-glucuronosyltransferase"/>
    <property type="match status" value="1"/>
</dbReference>
<proteinExistence type="evidence at transcript level"/>
<dbReference type="SUPFAM" id="SSF53756">
    <property type="entry name" value="UDP-Glycosyltransferase/glycogen phosphorylase"/>
    <property type="match status" value="1"/>
</dbReference>